<organism evidence="1 2">
    <name type="scientific">Dorcoceras hygrometricum</name>
    <dbReference type="NCBI Taxonomy" id="472368"/>
    <lineage>
        <taxon>Eukaryota</taxon>
        <taxon>Viridiplantae</taxon>
        <taxon>Streptophyta</taxon>
        <taxon>Embryophyta</taxon>
        <taxon>Tracheophyta</taxon>
        <taxon>Spermatophyta</taxon>
        <taxon>Magnoliopsida</taxon>
        <taxon>eudicotyledons</taxon>
        <taxon>Gunneridae</taxon>
        <taxon>Pentapetalae</taxon>
        <taxon>asterids</taxon>
        <taxon>lamiids</taxon>
        <taxon>Lamiales</taxon>
        <taxon>Gesneriaceae</taxon>
        <taxon>Didymocarpoideae</taxon>
        <taxon>Trichosporeae</taxon>
        <taxon>Loxocarpinae</taxon>
        <taxon>Dorcoceras</taxon>
    </lineage>
</organism>
<dbReference type="AlphaFoldDB" id="A0A2Z7D0W0"/>
<keyword evidence="2" id="KW-1185">Reference proteome</keyword>
<dbReference type="EMBL" id="KQ991024">
    <property type="protein sequence ID" value="KZV52690.1"/>
    <property type="molecule type" value="Genomic_DNA"/>
</dbReference>
<accession>A0A2Z7D0W0</accession>
<proteinExistence type="predicted"/>
<protein>
    <submittedName>
        <fullName evidence="1">Uncharacterized protein</fullName>
    </submittedName>
</protein>
<name>A0A2Z7D0W0_9LAMI</name>
<evidence type="ECO:0000313" key="1">
    <source>
        <dbReference type="EMBL" id="KZV52690.1"/>
    </source>
</evidence>
<evidence type="ECO:0000313" key="2">
    <source>
        <dbReference type="Proteomes" id="UP000250235"/>
    </source>
</evidence>
<dbReference type="Proteomes" id="UP000250235">
    <property type="component" value="Unassembled WGS sequence"/>
</dbReference>
<reference evidence="1 2" key="1">
    <citation type="journal article" date="2015" name="Proc. Natl. Acad. Sci. U.S.A.">
        <title>The resurrection genome of Boea hygrometrica: A blueprint for survival of dehydration.</title>
        <authorList>
            <person name="Xiao L."/>
            <person name="Yang G."/>
            <person name="Zhang L."/>
            <person name="Yang X."/>
            <person name="Zhao S."/>
            <person name="Ji Z."/>
            <person name="Zhou Q."/>
            <person name="Hu M."/>
            <person name="Wang Y."/>
            <person name="Chen M."/>
            <person name="Xu Y."/>
            <person name="Jin H."/>
            <person name="Xiao X."/>
            <person name="Hu G."/>
            <person name="Bao F."/>
            <person name="Hu Y."/>
            <person name="Wan P."/>
            <person name="Li L."/>
            <person name="Deng X."/>
            <person name="Kuang T."/>
            <person name="Xiang C."/>
            <person name="Zhu J.K."/>
            <person name="Oliver M.J."/>
            <person name="He Y."/>
        </authorList>
    </citation>
    <scope>NUCLEOTIDE SEQUENCE [LARGE SCALE GENOMIC DNA]</scope>
    <source>
        <strain evidence="2">cv. XS01</strain>
    </source>
</reference>
<sequence length="178" mass="19593">MATSSEIQVLPGMTNVKQMWLIFDTRTGTTPPAARNSKCTTTTCHHLSRTLQLSVARVTRCILSALNRDCVRDVMPFSVSDLRIADGVFVRKADLVDVARFLDFLYDVILMQSPDLVWVLVLEAERVTLVSLTSLLVYVSHYEPSGYLPHLMSWQTAGYHGFSAGRGVDPIGSASGDG</sequence>
<gene>
    <name evidence="1" type="ORF">F511_22463</name>
</gene>